<gene>
    <name evidence="1" type="ORF">MPLDJ20_260155</name>
</gene>
<reference evidence="1 2" key="1">
    <citation type="submission" date="2014-08" db="EMBL/GenBank/DDBJ databases">
        <authorList>
            <person name="Moulin Lionel"/>
        </authorList>
    </citation>
    <scope>NUCLEOTIDE SEQUENCE [LARGE SCALE GENOMIC DNA]</scope>
</reference>
<dbReference type="AlphaFoldDB" id="A0A090FE85"/>
<evidence type="ECO:0000313" key="1">
    <source>
        <dbReference type="EMBL" id="CDX39864.1"/>
    </source>
</evidence>
<sequence>MPKHAIAAIVHNVHFVHVIPRPIRSATQ</sequence>
<organism evidence="1 2">
    <name type="scientific">Mesorhizobium plurifarium</name>
    <dbReference type="NCBI Taxonomy" id="69974"/>
    <lineage>
        <taxon>Bacteria</taxon>
        <taxon>Pseudomonadati</taxon>
        <taxon>Pseudomonadota</taxon>
        <taxon>Alphaproteobacteria</taxon>
        <taxon>Hyphomicrobiales</taxon>
        <taxon>Phyllobacteriaceae</taxon>
        <taxon>Mesorhizobium</taxon>
    </lineage>
</organism>
<evidence type="ECO:0000313" key="2">
    <source>
        <dbReference type="Proteomes" id="UP000046373"/>
    </source>
</evidence>
<dbReference type="Proteomes" id="UP000046373">
    <property type="component" value="Unassembled WGS sequence"/>
</dbReference>
<protein>
    <submittedName>
        <fullName evidence="1">Uncharacterized protein</fullName>
    </submittedName>
</protein>
<accession>A0A090FE85</accession>
<proteinExistence type="predicted"/>
<name>A0A090FE85_MESPL</name>
<dbReference type="EMBL" id="CCNB01000019">
    <property type="protein sequence ID" value="CDX39864.1"/>
    <property type="molecule type" value="Genomic_DNA"/>
</dbReference>